<evidence type="ECO:0000313" key="3">
    <source>
        <dbReference type="Proteomes" id="UP000593802"/>
    </source>
</evidence>
<evidence type="ECO:0000313" key="2">
    <source>
        <dbReference type="EMBL" id="BCJ86490.1"/>
    </source>
</evidence>
<dbReference type="NCBIfam" id="TIGR00616">
    <property type="entry name" value="rect"/>
    <property type="match status" value="1"/>
</dbReference>
<protein>
    <recommendedName>
        <fullName evidence="4">Recombinase RecT</fullName>
    </recommendedName>
</protein>
<dbReference type="GO" id="GO:0006259">
    <property type="term" value="P:DNA metabolic process"/>
    <property type="evidence" value="ECO:0007669"/>
    <property type="project" value="InterPro"/>
</dbReference>
<gene>
    <name evidence="2" type="ORF">skT53_14750</name>
</gene>
<dbReference type="NCBIfam" id="NF007351">
    <property type="entry name" value="PRK09846.1"/>
    <property type="match status" value="1"/>
</dbReference>
<name>A0A7I8DD86_9BACL</name>
<dbReference type="InterPro" id="IPR004590">
    <property type="entry name" value="ssDNA_annealing_RecT"/>
</dbReference>
<feature type="region of interest" description="Disordered" evidence="1">
    <location>
        <begin position="1"/>
        <end position="23"/>
    </location>
</feature>
<dbReference type="KEGG" id="eff:skT53_14750"/>
<reference evidence="2 3" key="1">
    <citation type="submission" date="2020-08" db="EMBL/GenBank/DDBJ databases">
        <title>Complete Genome Sequence of Effusibacillus dendaii Strain skT53, Isolated from Farmland soil.</title>
        <authorList>
            <person name="Konishi T."/>
            <person name="Kawasaki H."/>
        </authorList>
    </citation>
    <scope>NUCLEOTIDE SEQUENCE [LARGE SCALE GENOMIC DNA]</scope>
    <source>
        <strain evidence="3">skT53</strain>
    </source>
</reference>
<proteinExistence type="predicted"/>
<dbReference type="EMBL" id="AP023366">
    <property type="protein sequence ID" value="BCJ86490.1"/>
    <property type="molecule type" value="Genomic_DNA"/>
</dbReference>
<evidence type="ECO:0000256" key="1">
    <source>
        <dbReference type="SAM" id="MobiDB-lite"/>
    </source>
</evidence>
<sequence length="290" mass="32845">MATQKQQDLKNALSTVAENRPSQVDPAKTIDGMLKRLAPQIARALPKHMTADRLARIALTTIRQNPKLLECTQESLMGAVMLSAQLGLEPGPLGHAYLVPFWDSKTNSTNAQFQIGYKGMIDLTRRTGEIQTITANEVYENDTFEVEYGSNGHLTHKPFMHGERGDVTKYYAYAKTKDGGEYFYYMTKEDVIKYRDKYTKSKNFKTGEIYGPWATEFDAMAKKTCLKQMIKYMPLSVEVQRQLAQDETVKLDMDEDMTMVPNADIEYEYNPATNEAIDTQKETNSTPGAE</sequence>
<keyword evidence="3" id="KW-1185">Reference proteome</keyword>
<dbReference type="Proteomes" id="UP000593802">
    <property type="component" value="Chromosome"/>
</dbReference>
<feature type="region of interest" description="Disordered" evidence="1">
    <location>
        <begin position="271"/>
        <end position="290"/>
    </location>
</feature>
<accession>A0A7I8DD86</accession>
<dbReference type="RefSeq" id="WP_200760488.1">
    <property type="nucleotide sequence ID" value="NZ_AP023366.1"/>
</dbReference>
<feature type="compositionally biased region" description="Polar residues" evidence="1">
    <location>
        <begin position="12"/>
        <end position="22"/>
    </location>
</feature>
<dbReference type="AlphaFoldDB" id="A0A7I8DD86"/>
<dbReference type="GO" id="GO:0003677">
    <property type="term" value="F:DNA binding"/>
    <property type="evidence" value="ECO:0007669"/>
    <property type="project" value="InterPro"/>
</dbReference>
<dbReference type="InterPro" id="IPR018330">
    <property type="entry name" value="RecT_fam"/>
</dbReference>
<dbReference type="Pfam" id="PF03837">
    <property type="entry name" value="RecT"/>
    <property type="match status" value="1"/>
</dbReference>
<organism evidence="2 3">
    <name type="scientific">Effusibacillus dendaii</name>
    <dbReference type="NCBI Taxonomy" id="2743772"/>
    <lineage>
        <taxon>Bacteria</taxon>
        <taxon>Bacillati</taxon>
        <taxon>Bacillota</taxon>
        <taxon>Bacilli</taxon>
        <taxon>Bacillales</taxon>
        <taxon>Alicyclobacillaceae</taxon>
        <taxon>Effusibacillus</taxon>
    </lineage>
</organism>
<evidence type="ECO:0008006" key="4">
    <source>
        <dbReference type="Google" id="ProtNLM"/>
    </source>
</evidence>